<name>A0A1J9UCA1_9BACI</name>
<evidence type="ECO:0000313" key="2">
    <source>
        <dbReference type="Proteomes" id="UP000181873"/>
    </source>
</evidence>
<proteinExistence type="predicted"/>
<dbReference type="EMBL" id="MAOE01000102">
    <property type="protein sequence ID" value="OJD61284.1"/>
    <property type="molecule type" value="Genomic_DNA"/>
</dbReference>
<protein>
    <submittedName>
        <fullName evidence="1">Uncharacterized protein</fullName>
    </submittedName>
</protein>
<reference evidence="1 2" key="1">
    <citation type="submission" date="2016-06" db="EMBL/GenBank/DDBJ databases">
        <title>First insights into the genetic diversity and population structure of in the Bacillus cereus group bacteria from diverse marine environments.</title>
        <authorList>
            <person name="Liu Y."/>
            <person name="Lai Q."/>
            <person name="Shao Z."/>
        </authorList>
    </citation>
    <scope>NUCLEOTIDE SEQUENCE [LARGE SCALE GENOMIC DNA]</scope>
    <source>
        <strain evidence="1 2">N35-10-2</strain>
    </source>
</reference>
<evidence type="ECO:0000313" key="1">
    <source>
        <dbReference type="EMBL" id="OJD61284.1"/>
    </source>
</evidence>
<dbReference type="AlphaFoldDB" id="A0A1J9UCA1"/>
<sequence>MFFSELTEKYMYKIPIGYYGRYQIFLWPYFLDITVRLYVSKGKKYFQSYYHLLFDYDGNMKMKRLQPENKEKILNYDFFRHLFCVNI</sequence>
<dbReference type="Proteomes" id="UP000181873">
    <property type="component" value="Unassembled WGS sequence"/>
</dbReference>
<comment type="caution">
    <text evidence="1">The sequence shown here is derived from an EMBL/GenBank/DDBJ whole genome shotgun (WGS) entry which is preliminary data.</text>
</comment>
<organism evidence="1 2">
    <name type="scientific">Bacillus albus</name>
    <dbReference type="NCBI Taxonomy" id="2026189"/>
    <lineage>
        <taxon>Bacteria</taxon>
        <taxon>Bacillati</taxon>
        <taxon>Bacillota</taxon>
        <taxon>Bacilli</taxon>
        <taxon>Bacillales</taxon>
        <taxon>Bacillaceae</taxon>
        <taxon>Bacillus</taxon>
        <taxon>Bacillus cereus group</taxon>
    </lineage>
</organism>
<gene>
    <name evidence="1" type="ORF">BAU25_15605</name>
</gene>
<accession>A0A1J9UCA1</accession>